<protein>
    <recommendedName>
        <fullName evidence="3">DNA methylase</fullName>
    </recommendedName>
</protein>
<dbReference type="Proteomes" id="UP000189670">
    <property type="component" value="Unassembled WGS sequence"/>
</dbReference>
<accession>A0A1V1P424</accession>
<comment type="caution">
    <text evidence="1">The sequence shown here is derived from an EMBL/GenBank/DDBJ whole genome shotgun (WGS) entry which is preliminary data.</text>
</comment>
<reference evidence="2" key="1">
    <citation type="submission" date="2012-11" db="EMBL/GenBank/DDBJ databases">
        <authorList>
            <person name="Lucero-Rivera Y.E."/>
            <person name="Tovar-Ramirez D."/>
        </authorList>
    </citation>
    <scope>NUCLEOTIDE SEQUENCE [LARGE SCALE GENOMIC DNA]</scope>
    <source>
        <strain evidence="2">Araruama</strain>
    </source>
</reference>
<proteinExistence type="predicted"/>
<evidence type="ECO:0000313" key="1">
    <source>
        <dbReference type="EMBL" id="ETR69570.1"/>
    </source>
</evidence>
<dbReference type="EMBL" id="ATBP01000610">
    <property type="protein sequence ID" value="ETR69570.1"/>
    <property type="molecule type" value="Genomic_DNA"/>
</dbReference>
<name>A0A1V1P424_9BACT</name>
<organism evidence="1 2">
    <name type="scientific">Candidatus Magnetoglobus multicellularis str. Araruama</name>
    <dbReference type="NCBI Taxonomy" id="890399"/>
    <lineage>
        <taxon>Bacteria</taxon>
        <taxon>Pseudomonadati</taxon>
        <taxon>Thermodesulfobacteriota</taxon>
        <taxon>Desulfobacteria</taxon>
        <taxon>Desulfobacterales</taxon>
        <taxon>Desulfobacteraceae</taxon>
        <taxon>Candidatus Magnetoglobus</taxon>
    </lineage>
</organism>
<dbReference type="AlphaFoldDB" id="A0A1V1P424"/>
<evidence type="ECO:0008006" key="3">
    <source>
        <dbReference type="Google" id="ProtNLM"/>
    </source>
</evidence>
<evidence type="ECO:0000313" key="2">
    <source>
        <dbReference type="Proteomes" id="UP000189670"/>
    </source>
</evidence>
<gene>
    <name evidence="1" type="ORF">OMM_09480</name>
</gene>
<sequence length="321" mass="35808">MCAFEFPLSIYYAFKQTETNQNNTSSTGWKTFLEAIITAGFTITGTWPIRTEKPGRMLGIEKNALASSIVMVCRKKMTNTGTISRKQFLRELEQTLPEALKEMIGGKEGASPIAPVDLAQAAIGPGMAVYSKYSEVLEADGSQMTVHTALTLINKAIDEYFTQAESDMGSDTRFCVDWFLQYGFKEGPFGEADVLARAKGTTVDGIQKAGVIQSGKGKVRLLKIEEYPSNWDPDKDLRTPVWEACHHIVRALKQSETTAGRLLAKMPEMAESIRQLAYRLYTVCERKKWSEDARNYNELITSWHAIVASSHHVGHTGHNRN</sequence>